<reference evidence="3" key="1">
    <citation type="submission" date="2018-01" db="EMBL/GenBank/DDBJ databases">
        <title>An insight into the sialome of Amazonian anophelines.</title>
        <authorList>
            <person name="Ribeiro J.M."/>
            <person name="Scarpassa V."/>
            <person name="Calvo E."/>
        </authorList>
    </citation>
    <scope>NUCLEOTIDE SEQUENCE</scope>
</reference>
<evidence type="ECO:0000256" key="2">
    <source>
        <dbReference type="SAM" id="SignalP"/>
    </source>
</evidence>
<evidence type="ECO:0000313" key="3">
    <source>
        <dbReference type="EMBL" id="MBW75309.1"/>
    </source>
</evidence>
<name>A0A2M4DCS1_ANODA</name>
<organism evidence="3">
    <name type="scientific">Anopheles darlingi</name>
    <name type="common">Mosquito</name>
    <dbReference type="NCBI Taxonomy" id="43151"/>
    <lineage>
        <taxon>Eukaryota</taxon>
        <taxon>Metazoa</taxon>
        <taxon>Ecdysozoa</taxon>
        <taxon>Arthropoda</taxon>
        <taxon>Hexapoda</taxon>
        <taxon>Insecta</taxon>
        <taxon>Pterygota</taxon>
        <taxon>Neoptera</taxon>
        <taxon>Endopterygota</taxon>
        <taxon>Diptera</taxon>
        <taxon>Nematocera</taxon>
        <taxon>Culicoidea</taxon>
        <taxon>Culicidae</taxon>
        <taxon>Anophelinae</taxon>
        <taxon>Anopheles</taxon>
    </lineage>
</organism>
<accession>A0A2M4DCS1</accession>
<protein>
    <submittedName>
        <fullName evidence="3">Putative secreted protein</fullName>
    </submittedName>
</protein>
<evidence type="ECO:0000256" key="1">
    <source>
        <dbReference type="SAM" id="MobiDB-lite"/>
    </source>
</evidence>
<proteinExistence type="predicted"/>
<dbReference type="AlphaFoldDB" id="A0A2M4DCS1"/>
<feature type="chain" id="PRO_5014623771" evidence="2">
    <location>
        <begin position="27"/>
        <end position="89"/>
    </location>
</feature>
<dbReference type="EMBL" id="GGFL01011131">
    <property type="protein sequence ID" value="MBW75309.1"/>
    <property type="molecule type" value="Transcribed_RNA"/>
</dbReference>
<feature type="region of interest" description="Disordered" evidence="1">
    <location>
        <begin position="64"/>
        <end position="89"/>
    </location>
</feature>
<feature type="signal peptide" evidence="2">
    <location>
        <begin position="1"/>
        <end position="26"/>
    </location>
</feature>
<feature type="compositionally biased region" description="Basic and acidic residues" evidence="1">
    <location>
        <begin position="68"/>
        <end position="89"/>
    </location>
</feature>
<keyword evidence="2" id="KW-0732">Signal</keyword>
<sequence length="89" mass="10348">MINCTPHLNLISAYVLLLCIWDPTPTQHYYYYCRLVLLRRALECLVFHAPFASLEIEINPIRRTSAQSEREHHAATSQAREEGEHKSIP</sequence>